<sequence>MLPEPSSGPPPSSESSISISSAPSSRVISPAMTTISEFSSPPSILTASSSPASLVMPSTGTHSGSPSPFIDGLALQSQPSSQFNAHYTNGESASSTVPSQSQTPDVDPQIIEALRSKDRLYVLKLGEIMEGLIKEKRRDFIGRADLSPSTSYQRLLVHRCSAYYKLTPESDPVTKTIFVTFSAESRIPGRRIADLVPPEPTTQPAFKIMRRSQQDRRVKPNSHAGSVTGEDADSSDVEPSEAGSMGGRSNATGGSGKKWMTIEEREAAYNAARNRIFMDFEEKEKEKEKDMSASSSSGLTSASASHAGSSVGDTDDASSSLATESEWSGPSFNKKDSRRSNTSSSTRSIRSSNVPFPNGSGNSSRNSRASSPSFTYASLYEPAPSSTTYDGPHHVQHSAPGAYPNPPLMYPYPPPPQSQQPPPNHPYMPPYPYYPPYAFGQPPQPPQNSSDGPPSTPSEVYPPPPPHLLYSNSYMWPPPANPPSVHSAPPVPSQPPNGRMPGPQPHQLPQHPQPYPQYMHPPYPYPMPGYYTSPPGSGPVHSPPNAVGQLFNDSRIPGSGNGNVHGNAQRGNPNQRGMPRNGGNSVNGGGKRNNAPLPRPAWSYGPGVGMGGVPMNGGNSTMNGGGEIIGPRLSSSMRRQSNTSTGSSGNYRPSPNDDVASTASSSTSSSSRRTYTSTASSQQHPLPARPDWAVGLKPDPTLHATNRHHDHSHTNSRNMSPISPPRALSGGSNVSTRRPQDQTQPVYLQSTDFPPLSLSSPEKRTPAVGGAWTNNATRSLLMTPPSQSMPGNALVPQPGLTHPNVVVNNNNNAMPRLDDSFDRSSSKAAELYNPKVVKRPSPFDNRLMNATSDKDQPKGGEGGLSEQMYSMSLAESSHTGSSSLSA</sequence>
<feature type="compositionally biased region" description="Pro residues" evidence="1">
    <location>
        <begin position="1"/>
        <end position="12"/>
    </location>
</feature>
<feature type="compositionally biased region" description="Polar residues" evidence="1">
    <location>
        <begin position="730"/>
        <end position="760"/>
    </location>
</feature>
<dbReference type="AlphaFoldDB" id="A0A8H5FV87"/>
<feature type="region of interest" description="Disordered" evidence="1">
    <location>
        <begin position="534"/>
        <end position="770"/>
    </location>
</feature>
<dbReference type="EMBL" id="JAACJM010000076">
    <property type="protein sequence ID" value="KAF5350249.1"/>
    <property type="molecule type" value="Genomic_DNA"/>
</dbReference>
<feature type="domain" description="SUZ" evidence="2">
    <location>
        <begin position="186"/>
        <end position="281"/>
    </location>
</feature>
<feature type="compositionally biased region" description="Low complexity" evidence="1">
    <location>
        <begin position="660"/>
        <end position="681"/>
    </location>
</feature>
<dbReference type="InterPro" id="IPR036867">
    <property type="entry name" value="R3H_dom_sf"/>
</dbReference>
<dbReference type="InterPro" id="IPR024771">
    <property type="entry name" value="SUZ"/>
</dbReference>
<feature type="compositionally biased region" description="Low complexity" evidence="1">
    <location>
        <begin position="13"/>
        <end position="30"/>
    </location>
</feature>
<dbReference type="OrthoDB" id="278430at2759"/>
<accession>A0A8H5FV87</accession>
<dbReference type="Gene3D" id="3.30.1370.50">
    <property type="entry name" value="R3H-like domain"/>
    <property type="match status" value="1"/>
</dbReference>
<evidence type="ECO:0000256" key="1">
    <source>
        <dbReference type="SAM" id="MobiDB-lite"/>
    </source>
</evidence>
<evidence type="ECO:0000313" key="3">
    <source>
        <dbReference type="EMBL" id="KAF5350249.1"/>
    </source>
</evidence>
<feature type="region of interest" description="Disordered" evidence="1">
    <location>
        <begin position="1"/>
        <end position="105"/>
    </location>
</feature>
<dbReference type="Pfam" id="PF12752">
    <property type="entry name" value="SUZ"/>
    <property type="match status" value="1"/>
</dbReference>
<feature type="compositionally biased region" description="Polar residues" evidence="1">
    <location>
        <begin position="633"/>
        <end position="653"/>
    </location>
</feature>
<gene>
    <name evidence="3" type="ORF">D9758_007852</name>
</gene>
<feature type="compositionally biased region" description="Pro residues" evidence="1">
    <location>
        <begin position="403"/>
        <end position="435"/>
    </location>
</feature>
<reference evidence="3 4" key="1">
    <citation type="journal article" date="2020" name="ISME J.">
        <title>Uncovering the hidden diversity of litter-decomposition mechanisms in mushroom-forming fungi.</title>
        <authorList>
            <person name="Floudas D."/>
            <person name="Bentzer J."/>
            <person name="Ahren D."/>
            <person name="Johansson T."/>
            <person name="Persson P."/>
            <person name="Tunlid A."/>
        </authorList>
    </citation>
    <scope>NUCLEOTIDE SEQUENCE [LARGE SCALE GENOMIC DNA]</scope>
    <source>
        <strain evidence="3 4">CBS 291.85</strain>
    </source>
</reference>
<evidence type="ECO:0000313" key="4">
    <source>
        <dbReference type="Proteomes" id="UP000559256"/>
    </source>
</evidence>
<feature type="region of interest" description="Disordered" evidence="1">
    <location>
        <begin position="210"/>
        <end position="259"/>
    </location>
</feature>
<feature type="compositionally biased region" description="Pro residues" evidence="1">
    <location>
        <begin position="502"/>
        <end position="520"/>
    </location>
</feature>
<feature type="compositionally biased region" description="Low complexity" evidence="1">
    <location>
        <begin position="39"/>
        <end position="68"/>
    </location>
</feature>
<evidence type="ECO:0000259" key="2">
    <source>
        <dbReference type="PROSITE" id="PS51673"/>
    </source>
</evidence>
<proteinExistence type="predicted"/>
<feature type="compositionally biased region" description="Acidic residues" evidence="1">
    <location>
        <begin position="230"/>
        <end position="239"/>
    </location>
</feature>
<dbReference type="SUPFAM" id="SSF82708">
    <property type="entry name" value="R3H domain"/>
    <property type="match status" value="1"/>
</dbReference>
<feature type="compositionally biased region" description="Basic and acidic residues" evidence="1">
    <location>
        <begin position="816"/>
        <end position="825"/>
    </location>
</feature>
<feature type="compositionally biased region" description="Polar residues" evidence="1">
    <location>
        <begin position="317"/>
        <end position="331"/>
    </location>
</feature>
<feature type="compositionally biased region" description="Low complexity" evidence="1">
    <location>
        <begin position="292"/>
        <end position="310"/>
    </location>
</feature>
<name>A0A8H5FV87_9AGAR</name>
<dbReference type="PANTHER" id="PTHR15672:SF8">
    <property type="entry name" value="PROTEIN ENCORE"/>
    <property type="match status" value="1"/>
</dbReference>
<dbReference type="PROSITE" id="PS51673">
    <property type="entry name" value="SUZ"/>
    <property type="match status" value="1"/>
</dbReference>
<protein>
    <recommendedName>
        <fullName evidence="2">SUZ domain-containing protein</fullName>
    </recommendedName>
</protein>
<feature type="compositionally biased region" description="Low complexity" evidence="1">
    <location>
        <begin position="534"/>
        <end position="544"/>
    </location>
</feature>
<feature type="region of interest" description="Disordered" evidence="1">
    <location>
        <begin position="283"/>
        <end position="520"/>
    </location>
</feature>
<feature type="compositionally biased region" description="Polar residues" evidence="1">
    <location>
        <begin position="867"/>
        <end position="886"/>
    </location>
</feature>
<feature type="compositionally biased region" description="Polar residues" evidence="1">
    <location>
        <begin position="562"/>
        <end position="575"/>
    </location>
</feature>
<feature type="compositionally biased region" description="Pro residues" evidence="1">
    <location>
        <begin position="454"/>
        <end position="467"/>
    </location>
</feature>
<comment type="caution">
    <text evidence="3">The sequence shown here is derived from an EMBL/GenBank/DDBJ whole genome shotgun (WGS) entry which is preliminary data.</text>
</comment>
<feature type="compositionally biased region" description="Gly residues" evidence="1">
    <location>
        <begin position="606"/>
        <end position="615"/>
    </location>
</feature>
<keyword evidence="4" id="KW-1185">Reference proteome</keyword>
<feature type="region of interest" description="Disordered" evidence="1">
    <location>
        <begin position="813"/>
        <end position="886"/>
    </location>
</feature>
<dbReference type="GO" id="GO:0003676">
    <property type="term" value="F:nucleic acid binding"/>
    <property type="evidence" value="ECO:0007669"/>
    <property type="project" value="InterPro"/>
</dbReference>
<dbReference type="PANTHER" id="PTHR15672">
    <property type="entry name" value="CAMP-REGULATED PHOSPHOPROTEIN 21 RELATED R3H DOMAIN CONTAINING PROTEIN"/>
    <property type="match status" value="1"/>
</dbReference>
<dbReference type="CDD" id="cd02642">
    <property type="entry name" value="R3H_encore_like"/>
    <property type="match status" value="1"/>
</dbReference>
<organism evidence="3 4">
    <name type="scientific">Tetrapyrgos nigripes</name>
    <dbReference type="NCBI Taxonomy" id="182062"/>
    <lineage>
        <taxon>Eukaryota</taxon>
        <taxon>Fungi</taxon>
        <taxon>Dikarya</taxon>
        <taxon>Basidiomycota</taxon>
        <taxon>Agaricomycotina</taxon>
        <taxon>Agaricomycetes</taxon>
        <taxon>Agaricomycetidae</taxon>
        <taxon>Agaricales</taxon>
        <taxon>Marasmiineae</taxon>
        <taxon>Marasmiaceae</taxon>
        <taxon>Tetrapyrgos</taxon>
    </lineage>
</organism>
<dbReference type="InterPro" id="IPR051937">
    <property type="entry name" value="R3H_domain_containing"/>
</dbReference>
<feature type="compositionally biased region" description="Low complexity" evidence="1">
    <location>
        <begin position="340"/>
        <end position="374"/>
    </location>
</feature>
<feature type="compositionally biased region" description="Polar residues" evidence="1">
    <location>
        <begin position="75"/>
        <end position="104"/>
    </location>
</feature>
<dbReference type="Proteomes" id="UP000559256">
    <property type="component" value="Unassembled WGS sequence"/>
</dbReference>